<reference evidence="2 3" key="1">
    <citation type="submission" date="2016-08" db="EMBL/GenBank/DDBJ databases">
        <title>Evolution of the type three secretion system and type three effector repertoires in Xanthomonas.</title>
        <authorList>
            <person name="Merda D."/>
            <person name="Briand M."/>
            <person name="Bosis E."/>
            <person name="Rousseau C."/>
            <person name="Portier P."/>
            <person name="Jacques M.-A."/>
            <person name="Fischer-Le Saux M."/>
        </authorList>
    </citation>
    <scope>NUCLEOTIDE SEQUENCE [LARGE SCALE GENOMIC DNA]</scope>
    <source>
        <strain evidence="2 3">CFBP1976</strain>
    </source>
</reference>
<evidence type="ECO:0000313" key="2">
    <source>
        <dbReference type="EMBL" id="PPV05183.1"/>
    </source>
</evidence>
<accession>A0ABX5BKN9</accession>
<dbReference type="Proteomes" id="UP000239710">
    <property type="component" value="Unassembled WGS sequence"/>
</dbReference>
<sequence length="234" mass="26090">MQQVAQQLTIQKASFNLVEIHLGDPQGKIYEQAIAEGCKANPALLINDVIIKTAHAQEMQRQAEAAKERGIAQTKYMEETRLAISQLDALIARDSPVPCALMKRIASDRNDEIQDEVNAAAERVYEAALRASPVEYAAMVRQTLSPVDINFYNCSVKNVGELIREYRREDAITLAQWAGSNDSAIAHENSRRSQVSAEPVQTPSDDEGAEMQMSRAAHFDAEEALYEERKTKKQ</sequence>
<gene>
    <name evidence="2" type="ORF">XbrCFBP1976_18310</name>
</gene>
<feature type="compositionally biased region" description="Polar residues" evidence="1">
    <location>
        <begin position="192"/>
        <end position="203"/>
    </location>
</feature>
<name>A0ABX5BKN9_9XANT</name>
<evidence type="ECO:0000256" key="1">
    <source>
        <dbReference type="SAM" id="MobiDB-lite"/>
    </source>
</evidence>
<protein>
    <submittedName>
        <fullName evidence="2">Uncharacterized protein</fullName>
    </submittedName>
</protein>
<keyword evidence="3" id="KW-1185">Reference proteome</keyword>
<evidence type="ECO:0000313" key="3">
    <source>
        <dbReference type="Proteomes" id="UP000239710"/>
    </source>
</evidence>
<feature type="region of interest" description="Disordered" evidence="1">
    <location>
        <begin position="186"/>
        <end position="220"/>
    </location>
</feature>
<comment type="caution">
    <text evidence="2">The sequence shown here is derived from an EMBL/GenBank/DDBJ whole genome shotgun (WGS) entry which is preliminary data.</text>
</comment>
<dbReference type="EMBL" id="MDCE01000035">
    <property type="protein sequence ID" value="PPV05183.1"/>
    <property type="molecule type" value="Genomic_DNA"/>
</dbReference>
<proteinExistence type="predicted"/>
<organism evidence="2 3">
    <name type="scientific">Xanthomonas bromi</name>
    <dbReference type="NCBI Taxonomy" id="56449"/>
    <lineage>
        <taxon>Bacteria</taxon>
        <taxon>Pseudomonadati</taxon>
        <taxon>Pseudomonadota</taxon>
        <taxon>Gammaproteobacteria</taxon>
        <taxon>Lysobacterales</taxon>
        <taxon>Lysobacteraceae</taxon>
        <taxon>Xanthomonas</taxon>
    </lineage>
</organism>